<name>A0A7W8HGC2_9BURK</name>
<reference evidence="3 4" key="1">
    <citation type="submission" date="2020-08" db="EMBL/GenBank/DDBJ databases">
        <title>Genomic Encyclopedia of Type Strains, Phase IV (KMG-IV): sequencing the most valuable type-strain genomes for metagenomic binning, comparative biology and taxonomic classification.</title>
        <authorList>
            <person name="Goeker M."/>
        </authorList>
    </citation>
    <scope>NUCLEOTIDE SEQUENCE [LARGE SCALE GENOMIC DNA]</scope>
    <source>
        <strain evidence="3 4">DSM 29781</strain>
    </source>
</reference>
<feature type="transmembrane region" description="Helical" evidence="2">
    <location>
        <begin position="217"/>
        <end position="237"/>
    </location>
</feature>
<dbReference type="RefSeq" id="WP_183964426.1">
    <property type="nucleotide sequence ID" value="NZ_BAABEW010000008.1"/>
</dbReference>
<evidence type="ECO:0000256" key="1">
    <source>
        <dbReference type="SAM" id="MobiDB-lite"/>
    </source>
</evidence>
<dbReference type="EMBL" id="JACHGB010000002">
    <property type="protein sequence ID" value="MBB5270743.1"/>
    <property type="molecule type" value="Genomic_DNA"/>
</dbReference>
<evidence type="ECO:0008006" key="5">
    <source>
        <dbReference type="Google" id="ProtNLM"/>
    </source>
</evidence>
<feature type="transmembrane region" description="Helical" evidence="2">
    <location>
        <begin position="170"/>
        <end position="196"/>
    </location>
</feature>
<accession>A0A7W8HGC2</accession>
<feature type="transmembrane region" description="Helical" evidence="2">
    <location>
        <begin position="52"/>
        <end position="71"/>
    </location>
</feature>
<evidence type="ECO:0000313" key="3">
    <source>
        <dbReference type="EMBL" id="MBB5270743.1"/>
    </source>
</evidence>
<dbReference type="NCBIfam" id="NF041043">
    <property type="entry name" value="BPSS1780_fam"/>
    <property type="match status" value="1"/>
</dbReference>
<dbReference type="Proteomes" id="UP000532440">
    <property type="component" value="Unassembled WGS sequence"/>
</dbReference>
<feature type="transmembrane region" description="Helical" evidence="2">
    <location>
        <begin position="27"/>
        <end position="46"/>
    </location>
</feature>
<gene>
    <name evidence="3" type="ORF">HNQ70_000747</name>
</gene>
<organism evidence="3 4">
    <name type="scientific">Quisquiliibacterium transsilvanicum</name>
    <dbReference type="NCBI Taxonomy" id="1549638"/>
    <lineage>
        <taxon>Bacteria</taxon>
        <taxon>Pseudomonadati</taxon>
        <taxon>Pseudomonadota</taxon>
        <taxon>Betaproteobacteria</taxon>
        <taxon>Burkholderiales</taxon>
        <taxon>Burkholderiaceae</taxon>
        <taxon>Quisquiliibacterium</taxon>
    </lineage>
</organism>
<comment type="caution">
    <text evidence="3">The sequence shown here is derived from an EMBL/GenBank/DDBJ whole genome shotgun (WGS) entry which is preliminary data.</text>
</comment>
<proteinExistence type="predicted"/>
<evidence type="ECO:0000256" key="2">
    <source>
        <dbReference type="SAM" id="Phobius"/>
    </source>
</evidence>
<protein>
    <recommendedName>
        <fullName evidence="5">Transmembrane protein</fullName>
    </recommendedName>
</protein>
<dbReference type="InterPro" id="IPR047798">
    <property type="entry name" value="BPSS1780-like"/>
</dbReference>
<evidence type="ECO:0000313" key="4">
    <source>
        <dbReference type="Proteomes" id="UP000532440"/>
    </source>
</evidence>
<dbReference type="AlphaFoldDB" id="A0A7W8HGC2"/>
<keyword evidence="2" id="KW-1133">Transmembrane helix</keyword>
<feature type="transmembrane region" description="Helical" evidence="2">
    <location>
        <begin position="97"/>
        <end position="119"/>
    </location>
</feature>
<feature type="transmembrane region" description="Helical" evidence="2">
    <location>
        <begin position="249"/>
        <end position="272"/>
    </location>
</feature>
<keyword evidence="2" id="KW-0812">Transmembrane</keyword>
<sequence length="293" mass="31201">MQVSLLPASAGRRWVVEGFRLLRRQPVPLLLLVVICMFLLGVSSAIPLGPFVWALGTPLLLVGLMRAVRAVDRGDRPSPKMLLAAIQEDGGRAVKPLLLLGLTNVLASMAALAIVSMLVGGLPDPGMLSTPAPEGAGTSGTSEVPGAPGVPGVPGTPGVPEVPVPDASMLLAPALFLVLYIPVQMALWYAPLFVAWHSVPPRKAMFFSFVATWRNRWAFVQFGLTWFAVALAVSLIFRMLESVFGEDSSMLAFFVLSPVSLVMTGALLCSLWPTYRDAVLPDNEPAAAERGPH</sequence>
<keyword evidence="2" id="KW-0472">Membrane</keyword>
<keyword evidence="4" id="KW-1185">Reference proteome</keyword>
<feature type="region of interest" description="Disordered" evidence="1">
    <location>
        <begin position="129"/>
        <end position="148"/>
    </location>
</feature>